<dbReference type="AlphaFoldDB" id="M3AWU8"/>
<protein>
    <submittedName>
        <fullName evidence="1">Uncharacterized protein</fullName>
    </submittedName>
</protein>
<accession>M3AWU8</accession>
<dbReference type="eggNOG" id="ENOG502RANE">
    <property type="taxonomic scope" value="Eukaryota"/>
</dbReference>
<proteinExistence type="predicted"/>
<dbReference type="GeneID" id="19333393"/>
<name>M3AWU8_PSEFD</name>
<dbReference type="RefSeq" id="XP_007927441.1">
    <property type="nucleotide sequence ID" value="XM_007929250.1"/>
</dbReference>
<dbReference type="PANTHER" id="PTHR42085">
    <property type="entry name" value="F-BOX DOMAIN-CONTAINING PROTEIN"/>
    <property type="match status" value="1"/>
</dbReference>
<dbReference type="Proteomes" id="UP000016932">
    <property type="component" value="Unassembled WGS sequence"/>
</dbReference>
<evidence type="ECO:0000313" key="1">
    <source>
        <dbReference type="EMBL" id="EME81942.1"/>
    </source>
</evidence>
<evidence type="ECO:0000313" key="2">
    <source>
        <dbReference type="Proteomes" id="UP000016932"/>
    </source>
</evidence>
<gene>
    <name evidence="1" type="ORF">MYCFIDRAFT_175517</name>
</gene>
<organism evidence="1 2">
    <name type="scientific">Pseudocercospora fijiensis (strain CIRAD86)</name>
    <name type="common">Black leaf streak disease fungus</name>
    <name type="synonym">Mycosphaerella fijiensis</name>
    <dbReference type="NCBI Taxonomy" id="383855"/>
    <lineage>
        <taxon>Eukaryota</taxon>
        <taxon>Fungi</taxon>
        <taxon>Dikarya</taxon>
        <taxon>Ascomycota</taxon>
        <taxon>Pezizomycotina</taxon>
        <taxon>Dothideomycetes</taxon>
        <taxon>Dothideomycetidae</taxon>
        <taxon>Mycosphaerellales</taxon>
        <taxon>Mycosphaerellaceae</taxon>
        <taxon>Pseudocercospora</taxon>
    </lineage>
</organism>
<dbReference type="EMBL" id="KB446559">
    <property type="protein sequence ID" value="EME81942.1"/>
    <property type="molecule type" value="Genomic_DNA"/>
</dbReference>
<dbReference type="VEuPathDB" id="FungiDB:MYCFIDRAFT_175517"/>
<dbReference type="PANTHER" id="PTHR42085:SF2">
    <property type="entry name" value="F-BOX DOMAIN-CONTAINING PROTEIN"/>
    <property type="match status" value="1"/>
</dbReference>
<keyword evidence="2" id="KW-1185">Reference proteome</keyword>
<dbReference type="HOGENOM" id="CLU_486725_0_0_1"/>
<dbReference type="KEGG" id="pfj:MYCFIDRAFT_175517"/>
<dbReference type="InterPro" id="IPR038883">
    <property type="entry name" value="AN11006-like"/>
</dbReference>
<dbReference type="OrthoDB" id="3794033at2759"/>
<reference evidence="1 2" key="1">
    <citation type="journal article" date="2012" name="PLoS Pathog.">
        <title>Diverse lifestyles and strategies of plant pathogenesis encoded in the genomes of eighteen Dothideomycetes fungi.</title>
        <authorList>
            <person name="Ohm R.A."/>
            <person name="Feau N."/>
            <person name="Henrissat B."/>
            <person name="Schoch C.L."/>
            <person name="Horwitz B.A."/>
            <person name="Barry K.W."/>
            <person name="Condon B.J."/>
            <person name="Copeland A.C."/>
            <person name="Dhillon B."/>
            <person name="Glaser F."/>
            <person name="Hesse C.N."/>
            <person name="Kosti I."/>
            <person name="LaButti K."/>
            <person name="Lindquist E.A."/>
            <person name="Lucas S."/>
            <person name="Salamov A.A."/>
            <person name="Bradshaw R.E."/>
            <person name="Ciuffetti L."/>
            <person name="Hamelin R.C."/>
            <person name="Kema G.H.J."/>
            <person name="Lawrence C."/>
            <person name="Scott J.A."/>
            <person name="Spatafora J.W."/>
            <person name="Turgeon B.G."/>
            <person name="de Wit P.J.G.M."/>
            <person name="Zhong S."/>
            <person name="Goodwin S.B."/>
            <person name="Grigoriev I.V."/>
        </authorList>
    </citation>
    <scope>NUCLEOTIDE SEQUENCE [LARGE SCALE GENOMIC DNA]</scope>
    <source>
        <strain evidence="1 2">CIRAD86</strain>
    </source>
</reference>
<sequence>MLTSLRAAKEAKIVAKRPTISCIKHLLHEQHPRKGPSYRSPKYLPSAGAACHPKSSESIALHNILASRSGLASFDAERSSRNILLITRHAGWFRPSASPFEVITMMENKFHVPRRAPTPFLSHEKRMLHEDTELESRYGAFSKGERHASPFSAIRTRLARVWKGSVVQGTLCPSNNVFLLGNLTMLLSRLVAAKVTTQSNLQTAVWIFMRLTAVARLLLVKDLPEEFGEDRRHRYQYGNVFANDNTILVNAKSFPHWFQPREVGFGALTRGTDATPRSSKSVGKVRYTSHPFSIILIFCLLVNITWKRDIKPTSQGGWRSRPVSSSKRSGELRDMIYEEVLASATVTIQAEEKLERRGSVVHRRGFSVTGPPALLATCKQIRAEASKIHYSRNAFAITIAAENMSMPIKWLNSIRPRHRRMLQHISINFQMSSNSLVPAGPSWLATYSPRWLLDKRRKDTLHTNVSFGFLGLEMGQKEPSHTAEINHDWIHFFFDQLLHFQPRFLKSGKNGRRTDLEACIGEQADLKTLWIHRSHEIPGTFISGGKRFNFRQSGHIYANT</sequence>